<evidence type="ECO:0000313" key="6">
    <source>
        <dbReference type="Proteomes" id="UP000250136"/>
    </source>
</evidence>
<evidence type="ECO:0000313" key="1">
    <source>
        <dbReference type="EMBL" id="ASJ11462.1"/>
    </source>
</evidence>
<dbReference type="Gene3D" id="3.40.50.11570">
    <property type="entry name" value="Protein of unknown function DUF257"/>
    <property type="match status" value="1"/>
</dbReference>
<dbReference type="PATRIC" id="fig|277988.4.peg.1957"/>
<evidence type="ECO:0000313" key="3">
    <source>
        <dbReference type="EMBL" id="SEW06279.1"/>
    </source>
</evidence>
<accession>A0A0Q2UMM2</accession>
<evidence type="ECO:0000313" key="5">
    <source>
        <dbReference type="Proteomes" id="UP000182125"/>
    </source>
</evidence>
<dbReference type="Proteomes" id="UP000051862">
    <property type="component" value="Unassembled WGS sequence"/>
</dbReference>
<gene>
    <name evidence="1" type="ORF">A3L14_00530</name>
    <name evidence="2" type="ORF">AMR53_09295</name>
    <name evidence="3" type="ORF">SAMN05216170_1331</name>
</gene>
<name>A0A0Q2UMM2_9EURY</name>
<dbReference type="AlphaFoldDB" id="A0A0Q2UMM2"/>
<dbReference type="EMBL" id="CP015105">
    <property type="protein sequence ID" value="ASJ11462.1"/>
    <property type="molecule type" value="Genomic_DNA"/>
</dbReference>
<reference evidence="2 4" key="1">
    <citation type="submission" date="2015-08" db="EMBL/GenBank/DDBJ databases">
        <title>Thermococcus thioreducens DSM 14981 genome sequencing.</title>
        <authorList>
            <person name="Hong S.-J."/>
            <person name="Kim M.-C."/>
            <person name="Shin J.-H."/>
        </authorList>
    </citation>
    <scope>NUCLEOTIDE SEQUENCE [LARGE SCALE GENOMIC DNA]</scope>
    <source>
        <strain evidence="2 4">DSM 14981</strain>
    </source>
</reference>
<dbReference type="Proteomes" id="UP000250136">
    <property type="component" value="Chromosome"/>
</dbReference>
<dbReference type="OrthoDB" id="100639at2157"/>
<dbReference type="EMBL" id="LIXN01000015">
    <property type="protein sequence ID" value="KQH81920.1"/>
    <property type="molecule type" value="Genomic_DNA"/>
</dbReference>
<dbReference type="GeneID" id="33332859"/>
<reference evidence="3 5" key="3">
    <citation type="submission" date="2016-10" db="EMBL/GenBank/DDBJ databases">
        <authorList>
            <person name="de Groot N.N."/>
        </authorList>
    </citation>
    <scope>NUCLEOTIDE SEQUENCE [LARGE SCALE GENOMIC DNA]</scope>
    <source>
        <strain evidence="3 5">OGL-20</strain>
    </source>
</reference>
<dbReference type="STRING" id="277988.SAMN05216170_1331"/>
<dbReference type="InterPro" id="IPR005489">
    <property type="entry name" value="DUF257"/>
</dbReference>
<keyword evidence="6" id="KW-1185">Reference proteome</keyword>
<dbReference type="KEGG" id="ttd:A3L14_00530"/>
<evidence type="ECO:0000313" key="2">
    <source>
        <dbReference type="EMBL" id="KQH81920.1"/>
    </source>
</evidence>
<evidence type="ECO:0000313" key="4">
    <source>
        <dbReference type="Proteomes" id="UP000051862"/>
    </source>
</evidence>
<proteinExistence type="predicted"/>
<sequence length="218" mass="24566">MSVPDGLMDTLWESLKRGEIVLIERTDSGDQYFGLSQLIRWGNEKGYTVVVVDIFDSLYLLKAKAKLAGISDEVFDKVKAIKIGGKIETGDVLGWIRDTSEPVILAKKFEETYEEVLNSEAPLLTVVVGLEKLFVTSEFYPRNIQAIITAISRYVGDERRLSIQFLKAKVIDSSRRSVVDILEDIATTVIRVSRKDKVTEFYVIKSINKSLEGLTIRV</sequence>
<dbReference type="RefSeq" id="WP_055429991.1">
    <property type="nucleotide sequence ID" value="NZ_CP015105.1"/>
</dbReference>
<protein>
    <recommendedName>
        <fullName evidence="7">RecA-superfamily ATPase, KaiC/GvpD/RAD55 family</fullName>
    </recommendedName>
</protein>
<reference evidence="1 6" key="2">
    <citation type="submission" date="2016-04" db="EMBL/GenBank/DDBJ databases">
        <title>Complete genome sequence of Thermococcus thioreducens type strain OGL-20P.</title>
        <authorList>
            <person name="Oger P.M."/>
        </authorList>
    </citation>
    <scope>NUCLEOTIDE SEQUENCE [LARGE SCALE GENOMIC DNA]</scope>
    <source>
        <strain evidence="1 6">OGL-20P</strain>
    </source>
</reference>
<dbReference type="Proteomes" id="UP000182125">
    <property type="component" value="Unassembled WGS sequence"/>
</dbReference>
<dbReference type="EMBL" id="FOIW01000002">
    <property type="protein sequence ID" value="SEW06279.1"/>
    <property type="molecule type" value="Genomic_DNA"/>
</dbReference>
<organism evidence="2 4">
    <name type="scientific">Thermococcus thioreducens</name>
    <dbReference type="NCBI Taxonomy" id="277988"/>
    <lineage>
        <taxon>Archaea</taxon>
        <taxon>Methanobacteriati</taxon>
        <taxon>Methanobacteriota</taxon>
        <taxon>Thermococci</taxon>
        <taxon>Thermococcales</taxon>
        <taxon>Thermococcaceae</taxon>
        <taxon>Thermococcus</taxon>
    </lineage>
</organism>
<dbReference type="Pfam" id="PF03192">
    <property type="entry name" value="DUF257"/>
    <property type="match status" value="1"/>
</dbReference>
<evidence type="ECO:0008006" key="7">
    <source>
        <dbReference type="Google" id="ProtNLM"/>
    </source>
</evidence>